<dbReference type="EMBL" id="JAINUF010000011">
    <property type="protein sequence ID" value="KAJ8346853.1"/>
    <property type="molecule type" value="Genomic_DNA"/>
</dbReference>
<evidence type="ECO:0000313" key="2">
    <source>
        <dbReference type="EMBL" id="KAJ8346853.1"/>
    </source>
</evidence>
<protein>
    <submittedName>
        <fullName evidence="2">Uncharacterized protein</fullName>
    </submittedName>
</protein>
<comment type="caution">
    <text evidence="2">The sequence shown here is derived from an EMBL/GenBank/DDBJ whole genome shotgun (WGS) entry which is preliminary data.</text>
</comment>
<proteinExistence type="predicted"/>
<organism evidence="2 3">
    <name type="scientific">Synaphobranchus kaupii</name>
    <name type="common">Kaup's arrowtooth eel</name>
    <dbReference type="NCBI Taxonomy" id="118154"/>
    <lineage>
        <taxon>Eukaryota</taxon>
        <taxon>Metazoa</taxon>
        <taxon>Chordata</taxon>
        <taxon>Craniata</taxon>
        <taxon>Vertebrata</taxon>
        <taxon>Euteleostomi</taxon>
        <taxon>Actinopterygii</taxon>
        <taxon>Neopterygii</taxon>
        <taxon>Teleostei</taxon>
        <taxon>Anguilliformes</taxon>
        <taxon>Synaphobranchidae</taxon>
        <taxon>Synaphobranchus</taxon>
    </lineage>
</organism>
<sequence length="68" mass="7796">MHNEQGRSIIRDTNTADESKNQVKQRQHIDDAPQKTKFTTPRRPLSNGVVNHACLLRSAREAWLWEGG</sequence>
<reference evidence="2" key="1">
    <citation type="journal article" date="2023" name="Science">
        <title>Genome structures resolve the early diversification of teleost fishes.</title>
        <authorList>
            <person name="Parey E."/>
            <person name="Louis A."/>
            <person name="Montfort J."/>
            <person name="Bouchez O."/>
            <person name="Roques C."/>
            <person name="Iampietro C."/>
            <person name="Lluch J."/>
            <person name="Castinel A."/>
            <person name="Donnadieu C."/>
            <person name="Desvignes T."/>
            <person name="Floi Bucao C."/>
            <person name="Jouanno E."/>
            <person name="Wen M."/>
            <person name="Mejri S."/>
            <person name="Dirks R."/>
            <person name="Jansen H."/>
            <person name="Henkel C."/>
            <person name="Chen W.J."/>
            <person name="Zahm M."/>
            <person name="Cabau C."/>
            <person name="Klopp C."/>
            <person name="Thompson A.W."/>
            <person name="Robinson-Rechavi M."/>
            <person name="Braasch I."/>
            <person name="Lecointre G."/>
            <person name="Bobe J."/>
            <person name="Postlethwait J.H."/>
            <person name="Berthelot C."/>
            <person name="Roest Crollius H."/>
            <person name="Guiguen Y."/>
        </authorList>
    </citation>
    <scope>NUCLEOTIDE SEQUENCE</scope>
    <source>
        <strain evidence="2">WJC10195</strain>
    </source>
</reference>
<name>A0A9Q1IP56_SYNKA</name>
<keyword evidence="3" id="KW-1185">Reference proteome</keyword>
<evidence type="ECO:0000256" key="1">
    <source>
        <dbReference type="SAM" id="MobiDB-lite"/>
    </source>
</evidence>
<evidence type="ECO:0000313" key="3">
    <source>
        <dbReference type="Proteomes" id="UP001152622"/>
    </source>
</evidence>
<feature type="region of interest" description="Disordered" evidence="1">
    <location>
        <begin position="1"/>
        <end position="46"/>
    </location>
</feature>
<feature type="compositionally biased region" description="Basic and acidic residues" evidence="1">
    <location>
        <begin position="17"/>
        <end position="34"/>
    </location>
</feature>
<dbReference type="AlphaFoldDB" id="A0A9Q1IP56"/>
<dbReference type="Proteomes" id="UP001152622">
    <property type="component" value="Chromosome 11"/>
</dbReference>
<accession>A0A9Q1IP56</accession>
<gene>
    <name evidence="2" type="ORF">SKAU_G00282540</name>
</gene>